<dbReference type="GO" id="GO:0005509">
    <property type="term" value="F:calcium ion binding"/>
    <property type="evidence" value="ECO:0007669"/>
    <property type="project" value="InterPro"/>
</dbReference>
<dbReference type="EMBL" id="CP054143">
    <property type="protein sequence ID" value="QKJ66450.1"/>
    <property type="molecule type" value="Genomic_DNA"/>
</dbReference>
<dbReference type="PRINTS" id="PR00313">
    <property type="entry name" value="CABNDNGRPT"/>
</dbReference>
<dbReference type="InterPro" id="IPR010221">
    <property type="entry name" value="VCBS_dom"/>
</dbReference>
<feature type="domain" description="VWFA" evidence="2">
    <location>
        <begin position="3593"/>
        <end position="3782"/>
    </location>
</feature>
<dbReference type="InterPro" id="IPR047777">
    <property type="entry name" value="LapA-like_RM"/>
</dbReference>
<evidence type="ECO:0000313" key="4">
    <source>
        <dbReference type="Proteomes" id="UP000504844"/>
    </source>
</evidence>
<dbReference type="InterPro" id="IPR036465">
    <property type="entry name" value="vWFA_dom_sf"/>
</dbReference>
<dbReference type="SMART" id="SM00327">
    <property type="entry name" value="VWA"/>
    <property type="match status" value="1"/>
</dbReference>
<evidence type="ECO:0000313" key="3">
    <source>
        <dbReference type="EMBL" id="QKJ66450.1"/>
    </source>
</evidence>
<dbReference type="Pfam" id="PF17803">
    <property type="entry name" value="Cadherin_4"/>
    <property type="match status" value="10"/>
</dbReference>
<keyword evidence="4" id="KW-1185">Reference proteome</keyword>
<reference evidence="3 4" key="1">
    <citation type="submission" date="2020-05" db="EMBL/GenBank/DDBJ databases">
        <title>Complete genome sequence of Deefgea sp. D17.</title>
        <authorList>
            <person name="Bae J.-W."/>
            <person name="Han J.E."/>
        </authorList>
    </citation>
    <scope>NUCLEOTIDE SEQUENCE [LARGE SCALE GENOMIC DNA]</scope>
    <source>
        <strain evidence="3 4">D17</strain>
    </source>
</reference>
<sequence>MAEQIIAANSGAKQQIVVVQGEAFIKDARGQLQAIKAGDVLLEGQVIVTDAQGHLTVLLPNGQIIELGADRSLLIDGDLLGTAPTDSTEAAVAKTNDSADQIINALNEGKDLSTDLEATAAGLNAGGGTDEGSGFVRLMRVAEGVDPLSFNFASALDATEPPPTATFADVVAAEIIADNKNPEFVDDNNAPLGSDQTATTPEDTPISGKLLAKDDNGDPLVFNKTSDPAHGTVVVDINGNWTYTPNKDYTGPDQFQVQVNDGKGGTDTITVNVGVTPVNDPAIIGGVKQGEVTEDVAVVGNEIKTQGQLTITDPDAGEAVFQTQNTTGKYGQFAVNAAGLWTYTVDNSQGIVQGLDDKETLTESFTVLSKDGTPVTITVVVNGTNDAPVATAATLNVKEDDAQVNGQLIATDVDVEKLTFAAKNPLPAGLTLNADGSYTFNPADPAYNSLKAGEELKITVPYTVTDGTVTVDSTLSLTITGTNDKPVVTPPTEPVPPTVNFDPNTGTYTHNVPEDTIVTGKVNGADVDGDTLSFTQASNPAHGKVVLNPDGSYTYTPNLDYIGSDSFTVTVSDGKGGTALATVNINLTPASDPAIIGGVKQGEVTEDVAVVGNEIKTQGQLTITDPDAGEAVFQTQNTTGKYGQFAVNAAGLWTYTVDNSQGIVQGLDDKETLTESFTVLSKDGTPVTITVVVNGTNDAPVATAATLNVKEDDAQVNGQLIATDVDVEKLTFAAKNPLPAGLTLNPDGSYTFDPTDPAYNSLKAGEELKITVPYTVTDGTVTVDSTLSLTITGTNDKPVVTPPTEPVPPTVNFDPNTGTYTHNVPEDTIVIGKVNGADVDGDTLSFTQASNPAHGKVVLNPDGSYTYTPNLDYIGSDSFTVTVSDGKGGTALATVNINLTPASDPAIIGGVKQGEVTEDVAVVGNEIKTQGQLTITDPDAGEAVFQTQNTTGKYGQFAVNAAGLWTYTVDNSQGIVQGLDDKETLTESFTVLSKDGTPVTITVVVNGTNDAPVATAATLNVKEDDAQVNGQLIATDVDVEKLTFAAKNPLPAGLTLNPDGSYTFDPTDPAYNSLKAGEELKITVPYTVTDGTVTVDSTLSLTITGTNDKPVVTPPTEPVPPTVNFDPNTGTYTHNVPEDTIVIGKVNGADVDGDTLSFTQASNPAHGKVVLNPDGSYTYTPNLDYIGSDSFTVTVSDGKGGTALATVNINLTPASDPAIIGGVKQGEVTEDVAVVGNEIKTQGQLTITDPDAGDAVFQTQNTTGKYGQFAVNAAGLWTYTVDNSQGIVQGLDDKETLTESFTVLSKDGTPVTITVVVNGTNDAPVATAATLNVKEDDAQVNGQLIATDVDVEKLTFAAKNPLPAGLTLNADGSYTFNPADPAYNSLKAGEELKITVPYTVTDGTVTVDSTLSLTITGTNDKPVVTPPTEPVPPTVNFDPNTGTYTHNVPEDTIVTGKVNGADVDGDTLSFTQASNPAHGKVVLNPDGSYTYTPNLDYIGSDSFTVTVSDGKGGTALATVNINLTPASDPAIIGGVKQGEVTEDVAVVGNEIKTQGQLTITDPDAGEAIFQTQNTTGKYGQFAVNAAGLWTYTVDNSQGIVQGLDDKETLTESFTVLSKDGTPVTITVVVNGTNDAPVATAATLNVKEDDAQVNGQLIATDVDVEKLTFAAKNPLPAGLTLNADGSYTFNPADPAYNSLKAGEELKITVPYTVTDGTVTVDSTLSLTITGTNDKPVVTPPTEPVPPTVNFDPNTGTYTHNVPEDTIVTGKVNGADVDGDTLSFTQASNPAHGKVVLNPDGSYTYTPNLDYIGSDSFTVTVSDGKGGTALATVNINLTPASDPAIIGGVKQGEVTEDVAVVGNEIKTQGQLTITDPDAGEAIFQTQNTTGKYGQFAVNAAGLWTYTVDNSQGIVQGLDDKETLTESFTVLSKDGTPVTITVVVNGTNDAPVATAATLNVKEDDAQVNGQLIATDVDVEKLTFAAKNPLPAGLKLNADGSYSFDPTDPAYNSLKAGEELKITVPYTVTDGTVTVDSTLSLTITGTNDKPVVTPPTEPVPPTVNFDPNTGTYTHNVPEDTIVTGKVNGADVDGDTLSFTQASNPAHGKVVLNPDGSYTYTPNLDYIGSDSFTVTVSDGKGGTALATVNINLTPASDPAIIGGVKQGEVTEDVAVVGNEIKTQGQLTITDPDAGEAVFQTQNTTGKYGQFAVNAAGLWTYTVDNSQGIVQGLDDKETLTESFTVLSKDGTPVTITVVVNGTNDAPVATAATLNVKEDDAQVNGQLIATDVDVEKLTFAAKNPLPAGLTLNADGSYTFNPADPAYNSLKAGEELKITVPYTVTDGTVTVDSTLSLTITGTNDKPVVTPPTEPVPPTVNFDPNTGTYTHNVPEDTIVTGKVNGADVDGDTLSFTQASNPAHGKVVLNPDGSYTYTPNLDYIGSDSFTVTVSDGKGGTALATVNINLTPASDPAIIGGVKQGEVTEDVAVVGNEIKTQGQLTITDPDAGEAVFQTQNTTGKYGQFAVNAAGLWTYTVDNSQGIVQGLDDKETLTESFTVLSKDGTPVTITVVVNGTNDAPVATAATLNVKEDDAQVNGQLIATDVDVEKLTFAAKNPLPAGLTLNADGSYTFNPADPAYNSLKAGEELKITVPYTVTDGTVTVDSTLSLTITGTNDKPVVTPPTEPVPPTVNFDPNTGTYTHNVPEDTIVTGKVNGADVDGDTLSFTQASNPAHGKVVLNPDGSYTYTPNLDYIGSDSFTVTVSDGKGGTALATVNINLTPASDPAIIGGVKQGEVTEDVAVVGNEIKTQGQLTITDPDAGEAIFQTQNTTGKYGQFAVNAAGLWTYTVDNSQGIVQGLDDKETLTESFTVLSKDGTPVTITVVVNGTNDAPVATAATLNVKEDDAQVNGQLIATDVDVEKLTFAAKNPLPAGLTLNPDGSYTFNPADPAYNSLKAGEELKITVPYTVTDGTVTVDSTLSLTITGTNDKPVVTPPTEPVPPTVNFDPNTGTYTHNVPEDTIVTGKVNGADVDGDTLSFTQASNPAHGKVVLNPDGSYTYTPNLDYIGSDSFTVTVSDGKGGTALATVNINLTPVDDASILRADSQTVLEDTPATGNVLTNDSDVDSALTVATFSVDGRNFTAGQTATIANVGTLTISSNGEYTFTPAPNWNGAMPQATYVTNTGSSSTLNVTVTPVNDASVLRADSQTVLEDTPATGNVLTNDSDVDSALTVATFSVDGRNFTAGQTATIANVGTLTISSNGEYTFTPAPNWNGAMPQATYVTNTGSSSTLNVTVNPVNDAPTLDLDASMEDTSFKTTYVENGSGTPIADIDSLIGDVDSANLQSATIVLTNAQLGDVLSTVGLPNGIVASQSVVNGQIVLTLTGSASKAAYETAIESIRFSSTSENPSAADRILNVTVNDGVSNSNTAISTITVVPVNDAPTFVSSSSATVSEEGLKGGIADTAGTSDTSNSTTATGNVIFSDVDSSSLTYTLTAPTGLTSGGQAIVWSGNGSGTLVGTVGNQTIATISIDGTGKYNVTLSGPIDHADKTTEDVKSFDVKVSASDGTSSSSGQFTIKVEDDAPVGQSTTATVQMPYISTNLVLTLDTSGSMADPSGIAGKTRLQVAKEALTQLINDYDNVGDVKIMLVGFSSSATTQLFNGNTWLTAAEAKAILANFTANGGTNYDAAAGQVMQNFDKPGKLVGGQNVGYFFSDGAPNTGLGLDSTETKTWTDFLNAKDINSLSIGLGTGVAGTNLDPLAYNGTGSGTEANSIIVTNLAQLPPILRDTILTPTAGNITGGLVGSAVAGFGADGGHINDITVDGVKYTFNTVGNSITTTANGSTYTFDPVTHTLKVTTALGGQFIIDMDDGKYTYTPPVNLQSNASENIGFTLVDNDGDLDKSNSKLTINVIPPRYNTAPVLVDDFSFTKANQAISLDLLANDKDLQGDKLTLTGTPTLLSGQGVVTIDPKTGLPVFTPSANFIGEATIRYTVSDGFGGTSSAIWTVKVVPESNILDGSNEGGVGSYFVTGPESDAGNVIQVSTAGYHSATGGGAGKSYASTATGNDQVILTGGSNDHVEAGAGNDLIYMGETQDYNNSVATKDANFFLASQFMTSADGTLSTTTNNDKLVLGIVNEMQPVTDLVNAGSGNDTVFGENGSDALYGNAGNDKLFGGAGIDALRGGAGNDLLVGGSGNDILRGDAGSDTFKWTLGDQGTAGAPARDVVMDFNNAKSGNAVGDVDKLDLRDLLQGENTGSLTQYLHFEKSGSDTIIHVSSKGEFSNGNWTTKEDQVITLQGVDLTTSGSDQAIINDLLSKGRLITD</sequence>
<gene>
    <name evidence="3" type="ORF">HQN60_06930</name>
</gene>
<dbReference type="InterPro" id="IPR013783">
    <property type="entry name" value="Ig-like_fold"/>
</dbReference>
<dbReference type="InterPro" id="IPR040853">
    <property type="entry name" value="RapA2_cadherin-like"/>
</dbReference>
<dbReference type="PROSITE" id="PS00330">
    <property type="entry name" value="HEMOLYSIN_CALCIUM"/>
    <property type="match status" value="2"/>
</dbReference>
<dbReference type="Pfam" id="PF17963">
    <property type="entry name" value="Big_9"/>
    <property type="match status" value="11"/>
</dbReference>
<protein>
    <submittedName>
        <fullName evidence="3">Retention module-containing protein</fullName>
    </submittedName>
</protein>
<evidence type="ECO:0000259" key="2">
    <source>
        <dbReference type="PROSITE" id="PS50234"/>
    </source>
</evidence>
<name>A0A6M8SSP8_9NEIS</name>
<dbReference type="SUPFAM" id="SSF53300">
    <property type="entry name" value="vWA-like"/>
    <property type="match status" value="1"/>
</dbReference>
<dbReference type="RefSeq" id="WP_173532954.1">
    <property type="nucleotide sequence ID" value="NZ_CP054143.1"/>
</dbReference>
<organism evidence="3 4">
    <name type="scientific">Deefgea piscis</name>
    <dbReference type="NCBI Taxonomy" id="2739061"/>
    <lineage>
        <taxon>Bacteria</taxon>
        <taxon>Pseudomonadati</taxon>
        <taxon>Pseudomonadota</taxon>
        <taxon>Betaproteobacteria</taxon>
        <taxon>Neisseriales</taxon>
        <taxon>Chitinibacteraceae</taxon>
        <taxon>Deefgea</taxon>
    </lineage>
</organism>
<dbReference type="Gene3D" id="2.60.40.10">
    <property type="entry name" value="Immunoglobulins"/>
    <property type="match status" value="9"/>
</dbReference>
<dbReference type="InterPro" id="IPR011049">
    <property type="entry name" value="Serralysin-like_metalloprot_C"/>
</dbReference>
<dbReference type="NCBIfam" id="NF012211">
    <property type="entry name" value="tand_rpt_95"/>
    <property type="match status" value="13"/>
</dbReference>
<proteinExistence type="predicted"/>
<dbReference type="InterPro" id="IPR018511">
    <property type="entry name" value="Hemolysin-typ_Ca-bd_CS"/>
</dbReference>
<dbReference type="NCBIfam" id="TIGR03661">
    <property type="entry name" value="T1SS_VCA0849"/>
    <property type="match status" value="1"/>
</dbReference>
<feature type="region of interest" description="Disordered" evidence="1">
    <location>
        <begin position="182"/>
        <end position="205"/>
    </location>
</feature>
<dbReference type="KEGG" id="dee:HQN60_06930"/>
<dbReference type="NCBIfam" id="TIGR01965">
    <property type="entry name" value="VCBS_repeat"/>
    <property type="match status" value="28"/>
</dbReference>
<dbReference type="Gene3D" id="2.60.40.1200">
    <property type="match status" value="2"/>
</dbReference>
<dbReference type="Gene3D" id="2.60.40.3440">
    <property type="match status" value="10"/>
</dbReference>
<dbReference type="InterPro" id="IPR019960">
    <property type="entry name" value="T1SS_VCA0849"/>
</dbReference>
<accession>A0A6M8SSP8</accession>
<dbReference type="InterPro" id="IPR002035">
    <property type="entry name" value="VWF_A"/>
</dbReference>
<evidence type="ECO:0000256" key="1">
    <source>
        <dbReference type="SAM" id="MobiDB-lite"/>
    </source>
</evidence>
<dbReference type="Gene3D" id="3.40.50.410">
    <property type="entry name" value="von Willebrand factor, type A domain"/>
    <property type="match status" value="1"/>
</dbReference>
<dbReference type="PROSITE" id="PS50234">
    <property type="entry name" value="VWFA"/>
    <property type="match status" value="1"/>
</dbReference>
<dbReference type="NCBIfam" id="NF033682">
    <property type="entry name" value="retention_LapA"/>
    <property type="match status" value="1"/>
</dbReference>
<dbReference type="Proteomes" id="UP000504844">
    <property type="component" value="Chromosome"/>
</dbReference>
<dbReference type="InterPro" id="IPR001343">
    <property type="entry name" value="Hemolysn_Ca-bd"/>
</dbReference>
<dbReference type="Pfam" id="PF00353">
    <property type="entry name" value="HemolysinCabind"/>
    <property type="match status" value="3"/>
</dbReference>
<dbReference type="PANTHER" id="PTHR14139">
    <property type="entry name" value="CALSYNTENIN"/>
    <property type="match status" value="1"/>
</dbReference>
<dbReference type="Gene3D" id="2.60.40.2810">
    <property type="match status" value="1"/>
</dbReference>
<dbReference type="SUPFAM" id="SSF51120">
    <property type="entry name" value="beta-Roll"/>
    <property type="match status" value="1"/>
</dbReference>
<dbReference type="CDD" id="cd00198">
    <property type="entry name" value="vWFA"/>
    <property type="match status" value="1"/>
</dbReference>
<dbReference type="Pfam" id="PF13519">
    <property type="entry name" value="VWA_2"/>
    <property type="match status" value="1"/>
</dbReference>
<dbReference type="PANTHER" id="PTHR14139:SF2">
    <property type="entry name" value="CALSYNTENIN-1"/>
    <property type="match status" value="1"/>
</dbReference>